<dbReference type="Proteomes" id="UP000001258">
    <property type="component" value="Chromosome"/>
</dbReference>
<keyword evidence="3" id="KW-1185">Reference proteome</keyword>
<reference evidence="2 3" key="1">
    <citation type="journal article" date="2000" name="Nucleic Acids Res.">
        <title>Complete genome sequence of the alkaliphilic bacterium Bacillus halodurans and genomic sequence comparison with Bacillus subtilis.</title>
        <authorList>
            <person name="Takami H."/>
            <person name="Nakasone K."/>
            <person name="Takaki Y."/>
            <person name="Maeno G."/>
            <person name="Sasaki R."/>
            <person name="Masui N."/>
            <person name="Fuji F."/>
            <person name="Hirama C."/>
            <person name="Nakamura Y."/>
            <person name="Ogasawara N."/>
            <person name="Kuhara S."/>
            <person name="Horikoshi K."/>
        </authorList>
    </citation>
    <scope>NUCLEOTIDE SEQUENCE [LARGE SCALE GENOMIC DNA]</scope>
    <source>
        <strain evidence="3">ATCC BAA-125 / DSM 18197 / FERM 7344 / JCM 9153 / C-125</strain>
    </source>
</reference>
<protein>
    <submittedName>
        <fullName evidence="2">BH3080 protein</fullName>
    </submittedName>
</protein>
<accession>Q9K8C6</accession>
<gene>
    <name evidence="2" type="ordered locus">BH3080</name>
</gene>
<dbReference type="PIR" id="H84034">
    <property type="entry name" value="H84034"/>
</dbReference>
<dbReference type="KEGG" id="bha:BH3080"/>
<proteinExistence type="predicted"/>
<keyword evidence="1" id="KW-0812">Transmembrane</keyword>
<keyword evidence="1" id="KW-0472">Membrane</keyword>
<name>Q9K8C6_HALH5</name>
<evidence type="ECO:0000313" key="3">
    <source>
        <dbReference type="Proteomes" id="UP000001258"/>
    </source>
</evidence>
<dbReference type="HOGENOM" id="CLU_3363175_0_0_9"/>
<dbReference type="AlphaFoldDB" id="Q9K8C6"/>
<feature type="transmembrane region" description="Helical" evidence="1">
    <location>
        <begin position="6"/>
        <end position="30"/>
    </location>
</feature>
<keyword evidence="1" id="KW-1133">Transmembrane helix</keyword>
<evidence type="ECO:0000313" key="2">
    <source>
        <dbReference type="EMBL" id="BAB06799.1"/>
    </source>
</evidence>
<sequence>MAEFDFGAAFVQIGFVGSIIFIGWILFLLVKRLKK</sequence>
<dbReference type="EMBL" id="BA000004">
    <property type="protein sequence ID" value="BAB06799.1"/>
    <property type="molecule type" value="Genomic_DNA"/>
</dbReference>
<organism evidence="2 3">
    <name type="scientific">Halalkalibacterium halodurans (strain ATCC BAA-125 / DSM 18197 / FERM 7344 / JCM 9153 / C-125)</name>
    <name type="common">Bacillus halodurans</name>
    <dbReference type="NCBI Taxonomy" id="272558"/>
    <lineage>
        <taxon>Bacteria</taxon>
        <taxon>Bacillati</taxon>
        <taxon>Bacillota</taxon>
        <taxon>Bacilli</taxon>
        <taxon>Bacillales</taxon>
        <taxon>Bacillaceae</taxon>
        <taxon>Halalkalibacterium (ex Joshi et al. 2022)</taxon>
    </lineage>
</organism>
<evidence type="ECO:0000256" key="1">
    <source>
        <dbReference type="SAM" id="Phobius"/>
    </source>
</evidence>